<feature type="non-terminal residue" evidence="2">
    <location>
        <position position="1"/>
    </location>
</feature>
<evidence type="ECO:0000256" key="1">
    <source>
        <dbReference type="SAM" id="MobiDB-lite"/>
    </source>
</evidence>
<accession>A0A834MCL2</accession>
<reference evidence="2" key="1">
    <citation type="submission" date="2020-08" db="EMBL/GenBank/DDBJ databases">
        <title>Genome sequencing and assembly of the red palm weevil Rhynchophorus ferrugineus.</title>
        <authorList>
            <person name="Dias G.B."/>
            <person name="Bergman C.M."/>
            <person name="Manee M."/>
        </authorList>
    </citation>
    <scope>NUCLEOTIDE SEQUENCE</scope>
    <source>
        <strain evidence="2">AA-2017</strain>
        <tissue evidence="2">Whole larva</tissue>
    </source>
</reference>
<dbReference type="EMBL" id="JAACXV010011523">
    <property type="protein sequence ID" value="KAF7275040.1"/>
    <property type="molecule type" value="Genomic_DNA"/>
</dbReference>
<organism evidence="2 3">
    <name type="scientific">Rhynchophorus ferrugineus</name>
    <name type="common">Red palm weevil</name>
    <name type="synonym">Curculio ferrugineus</name>
    <dbReference type="NCBI Taxonomy" id="354439"/>
    <lineage>
        <taxon>Eukaryota</taxon>
        <taxon>Metazoa</taxon>
        <taxon>Ecdysozoa</taxon>
        <taxon>Arthropoda</taxon>
        <taxon>Hexapoda</taxon>
        <taxon>Insecta</taxon>
        <taxon>Pterygota</taxon>
        <taxon>Neoptera</taxon>
        <taxon>Endopterygota</taxon>
        <taxon>Coleoptera</taxon>
        <taxon>Polyphaga</taxon>
        <taxon>Cucujiformia</taxon>
        <taxon>Curculionidae</taxon>
        <taxon>Dryophthorinae</taxon>
        <taxon>Rhynchophorus</taxon>
    </lineage>
</organism>
<feature type="region of interest" description="Disordered" evidence="1">
    <location>
        <begin position="20"/>
        <end position="46"/>
    </location>
</feature>
<name>A0A834MCL2_RHYFE</name>
<evidence type="ECO:0000313" key="3">
    <source>
        <dbReference type="Proteomes" id="UP000625711"/>
    </source>
</evidence>
<dbReference type="AlphaFoldDB" id="A0A834MCL2"/>
<sequence length="46" mass="5424">RRTPDRCHHGFASQLVTGAEDFAVDEDRPTTKKKKRRHTHTQKDHK</sequence>
<keyword evidence="3" id="KW-1185">Reference proteome</keyword>
<feature type="compositionally biased region" description="Basic residues" evidence="1">
    <location>
        <begin position="31"/>
        <end position="46"/>
    </location>
</feature>
<protein>
    <submittedName>
        <fullName evidence="2">Uncharacterized protein</fullName>
    </submittedName>
</protein>
<proteinExistence type="predicted"/>
<evidence type="ECO:0000313" key="2">
    <source>
        <dbReference type="EMBL" id="KAF7275040.1"/>
    </source>
</evidence>
<gene>
    <name evidence="2" type="ORF">GWI33_012244</name>
</gene>
<comment type="caution">
    <text evidence="2">The sequence shown here is derived from an EMBL/GenBank/DDBJ whole genome shotgun (WGS) entry which is preliminary data.</text>
</comment>
<dbReference type="Proteomes" id="UP000625711">
    <property type="component" value="Unassembled WGS sequence"/>
</dbReference>